<name>A0A8I1W8W4_PLESH</name>
<gene>
    <name evidence="1" type="ORF">J2R62_16820</name>
</gene>
<comment type="caution">
    <text evidence="1">The sequence shown here is derived from an EMBL/GenBank/DDBJ whole genome shotgun (WGS) entry which is preliminary data.</text>
</comment>
<protein>
    <submittedName>
        <fullName evidence="1">Uncharacterized protein</fullName>
    </submittedName>
</protein>
<dbReference type="AlphaFoldDB" id="A0A8I1W8W4"/>
<reference evidence="1" key="1">
    <citation type="submission" date="2021-03" db="EMBL/GenBank/DDBJ databases">
        <title>Plesiomonas shigelloides zfcc0051, isolated from zebrafish feces.</title>
        <authorList>
            <person name="Vanderhoek Z."/>
            <person name="Gaulke C."/>
        </authorList>
    </citation>
    <scope>NUCLEOTIDE SEQUENCE</scope>
    <source>
        <strain evidence="1">Zfcc0051</strain>
    </source>
</reference>
<evidence type="ECO:0000313" key="2">
    <source>
        <dbReference type="Proteomes" id="UP000664658"/>
    </source>
</evidence>
<dbReference type="EMBL" id="JAFNAA010000039">
    <property type="protein sequence ID" value="MBO1109838.1"/>
    <property type="molecule type" value="Genomic_DNA"/>
</dbReference>
<organism evidence="1 2">
    <name type="scientific">Plesiomonas shigelloides</name>
    <name type="common">Aeromonas shigelloides</name>
    <dbReference type="NCBI Taxonomy" id="703"/>
    <lineage>
        <taxon>Bacteria</taxon>
        <taxon>Pseudomonadati</taxon>
        <taxon>Pseudomonadota</taxon>
        <taxon>Gammaproteobacteria</taxon>
        <taxon>Enterobacterales</taxon>
        <taxon>Enterobacteriaceae</taxon>
        <taxon>Plesiomonas</taxon>
    </lineage>
</organism>
<evidence type="ECO:0000313" key="1">
    <source>
        <dbReference type="EMBL" id="MBO1109838.1"/>
    </source>
</evidence>
<dbReference type="Proteomes" id="UP000664658">
    <property type="component" value="Unassembled WGS sequence"/>
</dbReference>
<proteinExistence type="predicted"/>
<sequence length="60" mass="6974">EESSHYSLCSQNGCRAKHAAEKWHSLVCKISRNLDVDTIVVCYHGIITHFKNRFAKYTNY</sequence>
<feature type="non-terminal residue" evidence="1">
    <location>
        <position position="1"/>
    </location>
</feature>
<accession>A0A8I1W8W4</accession>